<protein>
    <submittedName>
        <fullName evidence="2">Uncharacterized protein</fullName>
    </submittedName>
</protein>
<comment type="caution">
    <text evidence="2">The sequence shown here is derived from an EMBL/GenBank/DDBJ whole genome shotgun (WGS) entry which is preliminary data.</text>
</comment>
<evidence type="ECO:0000313" key="3">
    <source>
        <dbReference type="Proteomes" id="UP000719412"/>
    </source>
</evidence>
<proteinExistence type="predicted"/>
<dbReference type="Proteomes" id="UP000719412">
    <property type="component" value="Unassembled WGS sequence"/>
</dbReference>
<accession>A0A8J6HHG3</accession>
<reference evidence="2" key="2">
    <citation type="submission" date="2021-08" db="EMBL/GenBank/DDBJ databases">
        <authorList>
            <person name="Eriksson T."/>
        </authorList>
    </citation>
    <scope>NUCLEOTIDE SEQUENCE</scope>
    <source>
        <strain evidence="2">Stoneville</strain>
        <tissue evidence="2">Whole head</tissue>
    </source>
</reference>
<dbReference type="EMBL" id="JABDTM020023989">
    <property type="protein sequence ID" value="KAH0814729.1"/>
    <property type="molecule type" value="Genomic_DNA"/>
</dbReference>
<feature type="region of interest" description="Disordered" evidence="1">
    <location>
        <begin position="28"/>
        <end position="60"/>
    </location>
</feature>
<feature type="compositionally biased region" description="Low complexity" evidence="1">
    <location>
        <begin position="229"/>
        <end position="238"/>
    </location>
</feature>
<organism evidence="2 3">
    <name type="scientific">Tenebrio molitor</name>
    <name type="common">Yellow mealworm beetle</name>
    <dbReference type="NCBI Taxonomy" id="7067"/>
    <lineage>
        <taxon>Eukaryota</taxon>
        <taxon>Metazoa</taxon>
        <taxon>Ecdysozoa</taxon>
        <taxon>Arthropoda</taxon>
        <taxon>Hexapoda</taxon>
        <taxon>Insecta</taxon>
        <taxon>Pterygota</taxon>
        <taxon>Neoptera</taxon>
        <taxon>Endopterygota</taxon>
        <taxon>Coleoptera</taxon>
        <taxon>Polyphaga</taxon>
        <taxon>Cucujiformia</taxon>
        <taxon>Tenebrionidae</taxon>
        <taxon>Tenebrio</taxon>
    </lineage>
</organism>
<evidence type="ECO:0000256" key="1">
    <source>
        <dbReference type="SAM" id="MobiDB-lite"/>
    </source>
</evidence>
<sequence>MQPPRRPKGALKRIIRRTDWVIDDDAAPCKGHVDSPPPTRRQCNCGPTHTSPESFHSSRHRKSFYPDLELLAPNYKLQIRNVKDNVTGGQHAKIVDFVDVRLSNQSCYCASRLRVAAQSICPKSSRSSRIPWQLAAGAVASSCNKRLGLHGAGETRPCGFSRTPIASCHIIFEFRCDQLYVVQISADPFPAWKRRDGMVKVTMLLFATLFLLEQCWFCTGLVINPASSGGAASGDPAPGRSPGPPHLEATVVPVSETVDKVDKVDECELDGEVNAPPENLLNVTLLHRLFNTDKLVAGIEYQVLKLQESLYSFQYTVPLECAVAPKGAVGPPLGSSRFIPNKTPTFQALPLPANQFYSSLFKIRVVDLLQALIGISRPSLRSTKKVKRSKETRRLFSGTIAQIPSLCERAVGV</sequence>
<feature type="compositionally biased region" description="Polar residues" evidence="1">
    <location>
        <begin position="41"/>
        <end position="55"/>
    </location>
</feature>
<reference evidence="2" key="1">
    <citation type="journal article" date="2020" name="J Insects Food Feed">
        <title>The yellow mealworm (Tenebrio molitor) genome: a resource for the emerging insects as food and feed industry.</title>
        <authorList>
            <person name="Eriksson T."/>
            <person name="Andere A."/>
            <person name="Kelstrup H."/>
            <person name="Emery V."/>
            <person name="Picard C."/>
        </authorList>
    </citation>
    <scope>NUCLEOTIDE SEQUENCE</scope>
    <source>
        <strain evidence="2">Stoneville</strain>
        <tissue evidence="2">Whole head</tissue>
    </source>
</reference>
<feature type="region of interest" description="Disordered" evidence="1">
    <location>
        <begin position="229"/>
        <end position="248"/>
    </location>
</feature>
<gene>
    <name evidence="2" type="ORF">GEV33_008061</name>
</gene>
<dbReference type="AlphaFoldDB" id="A0A8J6HHG3"/>
<evidence type="ECO:0000313" key="2">
    <source>
        <dbReference type="EMBL" id="KAH0814729.1"/>
    </source>
</evidence>
<name>A0A8J6HHG3_TENMO</name>
<keyword evidence="3" id="KW-1185">Reference proteome</keyword>